<dbReference type="EMBL" id="QZVT01000005">
    <property type="protein sequence ID" value="RJT79343.1"/>
    <property type="molecule type" value="Genomic_DNA"/>
</dbReference>
<evidence type="ECO:0000313" key="11">
    <source>
        <dbReference type="EMBL" id="RJT79343.1"/>
    </source>
</evidence>
<evidence type="ECO:0000256" key="5">
    <source>
        <dbReference type="ARBA" id="ARBA00022741"/>
    </source>
</evidence>
<dbReference type="Gene3D" id="3.40.50.300">
    <property type="entry name" value="P-loop containing nucleotide triphosphate hydrolases"/>
    <property type="match status" value="1"/>
</dbReference>
<evidence type="ECO:0000256" key="8">
    <source>
        <dbReference type="RuleBase" id="RU000544"/>
    </source>
</evidence>
<gene>
    <name evidence="11" type="ORF">D6T63_11495</name>
</gene>
<dbReference type="EC" id="2.7.1.21" evidence="2 8"/>
<dbReference type="AlphaFoldDB" id="A0A3A5M1A9"/>
<dbReference type="GO" id="GO:0005524">
    <property type="term" value="F:ATP binding"/>
    <property type="evidence" value="ECO:0007669"/>
    <property type="project" value="UniProtKB-KW"/>
</dbReference>
<accession>A0A3A5M1A9</accession>
<dbReference type="NCBIfam" id="NF003297">
    <property type="entry name" value="PRK04296.1-2"/>
    <property type="match status" value="1"/>
</dbReference>
<organism evidence="11 12">
    <name type="scientific">Arthrobacter cheniae</name>
    <dbReference type="NCBI Taxonomy" id="1258888"/>
    <lineage>
        <taxon>Bacteria</taxon>
        <taxon>Bacillati</taxon>
        <taxon>Actinomycetota</taxon>
        <taxon>Actinomycetes</taxon>
        <taxon>Micrococcales</taxon>
        <taxon>Micrococcaceae</taxon>
        <taxon>Arthrobacter</taxon>
    </lineage>
</organism>
<keyword evidence="3 8" id="KW-0237">DNA synthesis</keyword>
<dbReference type="InterPro" id="IPR001267">
    <property type="entry name" value="Thymidine_kinase"/>
</dbReference>
<dbReference type="GO" id="GO:0004797">
    <property type="term" value="F:thymidine kinase activity"/>
    <property type="evidence" value="ECO:0007669"/>
    <property type="project" value="UniProtKB-EC"/>
</dbReference>
<comment type="similarity">
    <text evidence="1 9">Belongs to the thymidine kinase family.</text>
</comment>
<feature type="region of interest" description="Disordered" evidence="10">
    <location>
        <begin position="251"/>
        <end position="273"/>
    </location>
</feature>
<comment type="caution">
    <text evidence="11">The sequence shown here is derived from an EMBL/GenBank/DDBJ whole genome shotgun (WGS) entry which is preliminary data.</text>
</comment>
<evidence type="ECO:0000313" key="12">
    <source>
        <dbReference type="Proteomes" id="UP000272560"/>
    </source>
</evidence>
<dbReference type="OrthoDB" id="9781579at2"/>
<keyword evidence="5 8" id="KW-0547">Nucleotide-binding</keyword>
<evidence type="ECO:0000256" key="7">
    <source>
        <dbReference type="ARBA" id="ARBA00022840"/>
    </source>
</evidence>
<evidence type="ECO:0000256" key="4">
    <source>
        <dbReference type="ARBA" id="ARBA00022679"/>
    </source>
</evidence>
<feature type="compositionally biased region" description="Low complexity" evidence="10">
    <location>
        <begin position="194"/>
        <end position="206"/>
    </location>
</feature>
<evidence type="ECO:0000256" key="10">
    <source>
        <dbReference type="SAM" id="MobiDB-lite"/>
    </source>
</evidence>
<dbReference type="Pfam" id="PF00265">
    <property type="entry name" value="TK"/>
    <property type="match status" value="1"/>
</dbReference>
<reference evidence="11 12" key="1">
    <citation type="submission" date="2018-09" db="EMBL/GenBank/DDBJ databases">
        <title>Novel species of Arthrobacter.</title>
        <authorList>
            <person name="Liu Q."/>
            <person name="Xin Y.-H."/>
        </authorList>
    </citation>
    <scope>NUCLEOTIDE SEQUENCE [LARGE SCALE GENOMIC DNA]</scope>
    <source>
        <strain evidence="11 12">Hz2</strain>
    </source>
</reference>
<dbReference type="RefSeq" id="WP_120149289.1">
    <property type="nucleotide sequence ID" value="NZ_QZVT01000005.1"/>
</dbReference>
<evidence type="ECO:0000256" key="6">
    <source>
        <dbReference type="ARBA" id="ARBA00022777"/>
    </source>
</evidence>
<dbReference type="GO" id="GO:0005829">
    <property type="term" value="C:cytosol"/>
    <property type="evidence" value="ECO:0007669"/>
    <property type="project" value="TreeGrafter"/>
</dbReference>
<dbReference type="InterPro" id="IPR027417">
    <property type="entry name" value="P-loop_NTPase"/>
</dbReference>
<protein>
    <recommendedName>
        <fullName evidence="2 8">Thymidine kinase</fullName>
        <ecNumber evidence="2 8">2.7.1.21</ecNumber>
    </recommendedName>
</protein>
<dbReference type="Proteomes" id="UP000272560">
    <property type="component" value="Unassembled WGS sequence"/>
</dbReference>
<dbReference type="GO" id="GO:0046104">
    <property type="term" value="P:thymidine metabolic process"/>
    <property type="evidence" value="ECO:0007669"/>
    <property type="project" value="TreeGrafter"/>
</dbReference>
<name>A0A3A5M1A9_9MICC</name>
<sequence>MAELLFFSGTMDCGKSTLALQMDHNHKARGRRGLLFSSHDRAGESMISSRLGLQVPAVEVLPDTDFWAEMTLRQTMGARIDYVFCDEAQFYSTEQIDQLARVVDEMEIDVFSFGITSDFRTRLFPGSQRLIELADRVQVLQVEALCWCGKRATHNARTLDGVMVVEGDQMVVGDVDLPVDQDTDASLDLHEPEASTAHASTTVAASPGPPDRLDHSLREPVVGYETLCRRHHMRQQTSRTSPSLYVNQVPLPFEQGAPSDDGSARLQGADLAG</sequence>
<proteinExistence type="inferred from homology"/>
<keyword evidence="4 8" id="KW-0808">Transferase</keyword>
<keyword evidence="7 8" id="KW-0067">ATP-binding</keyword>
<evidence type="ECO:0000256" key="9">
    <source>
        <dbReference type="RuleBase" id="RU004165"/>
    </source>
</evidence>
<comment type="catalytic activity">
    <reaction evidence="8">
        <text>thymidine + ATP = dTMP + ADP + H(+)</text>
        <dbReference type="Rhea" id="RHEA:19129"/>
        <dbReference type="ChEBI" id="CHEBI:15378"/>
        <dbReference type="ChEBI" id="CHEBI:17748"/>
        <dbReference type="ChEBI" id="CHEBI:30616"/>
        <dbReference type="ChEBI" id="CHEBI:63528"/>
        <dbReference type="ChEBI" id="CHEBI:456216"/>
        <dbReference type="EC" id="2.7.1.21"/>
    </reaction>
</comment>
<feature type="region of interest" description="Disordered" evidence="10">
    <location>
        <begin position="193"/>
        <end position="217"/>
    </location>
</feature>
<keyword evidence="6 8" id="KW-0418">Kinase</keyword>
<evidence type="ECO:0000256" key="3">
    <source>
        <dbReference type="ARBA" id="ARBA00022634"/>
    </source>
</evidence>
<evidence type="ECO:0000256" key="2">
    <source>
        <dbReference type="ARBA" id="ARBA00012118"/>
    </source>
</evidence>
<dbReference type="GO" id="GO:0071897">
    <property type="term" value="P:DNA biosynthetic process"/>
    <property type="evidence" value="ECO:0007669"/>
    <property type="project" value="UniProtKB-KW"/>
</dbReference>
<dbReference type="PANTHER" id="PTHR11441:SF0">
    <property type="entry name" value="THYMIDINE KINASE, CYTOSOLIC"/>
    <property type="match status" value="1"/>
</dbReference>
<dbReference type="PANTHER" id="PTHR11441">
    <property type="entry name" value="THYMIDINE KINASE"/>
    <property type="match status" value="1"/>
</dbReference>
<dbReference type="SUPFAM" id="SSF57716">
    <property type="entry name" value="Glucocorticoid receptor-like (DNA-binding domain)"/>
    <property type="match status" value="1"/>
</dbReference>
<evidence type="ECO:0000256" key="1">
    <source>
        <dbReference type="ARBA" id="ARBA00007587"/>
    </source>
</evidence>
<keyword evidence="12" id="KW-1185">Reference proteome</keyword>
<dbReference type="SUPFAM" id="SSF52540">
    <property type="entry name" value="P-loop containing nucleoside triphosphate hydrolases"/>
    <property type="match status" value="1"/>
</dbReference>